<dbReference type="Pfam" id="PF05769">
    <property type="entry name" value="SIKE"/>
    <property type="match status" value="1"/>
</dbReference>
<feature type="compositionally biased region" description="Polar residues" evidence="3">
    <location>
        <begin position="224"/>
        <end position="239"/>
    </location>
</feature>
<name>A0AA35SR88_GEOBA</name>
<feature type="compositionally biased region" description="Basic and acidic residues" evidence="3">
    <location>
        <begin position="196"/>
        <end position="209"/>
    </location>
</feature>
<evidence type="ECO:0000313" key="4">
    <source>
        <dbReference type="EMBL" id="CAI8034129.1"/>
    </source>
</evidence>
<proteinExistence type="inferred from homology"/>
<keyword evidence="2" id="KW-0175">Coiled coil</keyword>
<comment type="caution">
    <text evidence="4">The sequence shown here is derived from an EMBL/GenBank/DDBJ whole genome shotgun (WGS) entry which is preliminary data.</text>
</comment>
<gene>
    <name evidence="4" type="ORF">GBAR_LOCUS19255</name>
</gene>
<dbReference type="PANTHER" id="PTHR12186:SF2">
    <property type="entry name" value="FGFR1 ONCOGENE PARTNER 2 HOMOLOG"/>
    <property type="match status" value="1"/>
</dbReference>
<evidence type="ECO:0000256" key="2">
    <source>
        <dbReference type="ARBA" id="ARBA00023054"/>
    </source>
</evidence>
<dbReference type="InterPro" id="IPR008555">
    <property type="entry name" value="SIKE"/>
</dbReference>
<accession>A0AA35SR88</accession>
<dbReference type="Proteomes" id="UP001174909">
    <property type="component" value="Unassembled WGS sequence"/>
</dbReference>
<evidence type="ECO:0000313" key="5">
    <source>
        <dbReference type="Proteomes" id="UP001174909"/>
    </source>
</evidence>
<keyword evidence="5" id="KW-1185">Reference proteome</keyword>
<feature type="region of interest" description="Disordered" evidence="3">
    <location>
        <begin position="174"/>
        <end position="254"/>
    </location>
</feature>
<organism evidence="4 5">
    <name type="scientific">Geodia barretti</name>
    <name type="common">Barrett's horny sponge</name>
    <dbReference type="NCBI Taxonomy" id="519541"/>
    <lineage>
        <taxon>Eukaryota</taxon>
        <taxon>Metazoa</taxon>
        <taxon>Porifera</taxon>
        <taxon>Demospongiae</taxon>
        <taxon>Heteroscleromorpha</taxon>
        <taxon>Tetractinellida</taxon>
        <taxon>Astrophorina</taxon>
        <taxon>Geodiidae</taxon>
        <taxon>Geodia</taxon>
    </lineage>
</organism>
<dbReference type="EMBL" id="CASHTH010002713">
    <property type="protein sequence ID" value="CAI8034129.1"/>
    <property type="molecule type" value="Genomic_DNA"/>
</dbReference>
<dbReference type="AlphaFoldDB" id="A0AA35SR88"/>
<evidence type="ECO:0000256" key="1">
    <source>
        <dbReference type="ARBA" id="ARBA00005537"/>
    </source>
</evidence>
<feature type="compositionally biased region" description="Low complexity" evidence="3">
    <location>
        <begin position="174"/>
        <end position="185"/>
    </location>
</feature>
<comment type="similarity">
    <text evidence="1">Belongs to the SIKE family.</text>
</comment>
<sequence>MERLLSVSRELKEKVHQNETAAGELLRQCEELREELRSMRQWREVVPSAEESHVQMPNIEFKYIKQLQAENGELRVLLEEHQAAIEMIMTKYRQQVGQFMNTERQEKGLATDTTAEELLHRTDQLYHMAAVVSMTMQEEDTSSQKTVEYITQLECENKHLRDLLHFTQSGLLDSASDSAHPADSATPTSSLGPEQDIARHSSPHTREFRPPPVPVGEGGVYTATPINSGQATPIATPTTGEKVPSRYCNRLPIN</sequence>
<evidence type="ECO:0000256" key="3">
    <source>
        <dbReference type="SAM" id="MobiDB-lite"/>
    </source>
</evidence>
<dbReference type="PANTHER" id="PTHR12186">
    <property type="entry name" value="SIKE FAMILY MEMBER"/>
    <property type="match status" value="1"/>
</dbReference>
<protein>
    <submittedName>
        <fullName evidence="4">FGFR1 oncogene partner 2 homolog</fullName>
    </submittedName>
</protein>
<reference evidence="4" key="1">
    <citation type="submission" date="2023-03" db="EMBL/GenBank/DDBJ databases">
        <authorList>
            <person name="Steffen K."/>
            <person name="Cardenas P."/>
        </authorList>
    </citation>
    <scope>NUCLEOTIDE SEQUENCE</scope>
</reference>